<dbReference type="EMBL" id="ML976615">
    <property type="protein sequence ID" value="KAF1847729.1"/>
    <property type="molecule type" value="Genomic_DNA"/>
</dbReference>
<dbReference type="GeneID" id="63847313"/>
<dbReference type="InterPro" id="IPR036278">
    <property type="entry name" value="Sialidase_sf"/>
</dbReference>
<dbReference type="RefSeq" id="XP_040790292.1">
    <property type="nucleotide sequence ID" value="XM_040930061.1"/>
</dbReference>
<dbReference type="SUPFAM" id="SSF50939">
    <property type="entry name" value="Sialidases"/>
    <property type="match status" value="1"/>
</dbReference>
<organism evidence="1 2">
    <name type="scientific">Cucurbitaria berberidis CBS 394.84</name>
    <dbReference type="NCBI Taxonomy" id="1168544"/>
    <lineage>
        <taxon>Eukaryota</taxon>
        <taxon>Fungi</taxon>
        <taxon>Dikarya</taxon>
        <taxon>Ascomycota</taxon>
        <taxon>Pezizomycotina</taxon>
        <taxon>Dothideomycetes</taxon>
        <taxon>Pleosporomycetidae</taxon>
        <taxon>Pleosporales</taxon>
        <taxon>Pleosporineae</taxon>
        <taxon>Cucurbitariaceae</taxon>
        <taxon>Cucurbitaria</taxon>
    </lineage>
</organism>
<dbReference type="AlphaFoldDB" id="A0A9P4LB07"/>
<keyword evidence="2" id="KW-1185">Reference proteome</keyword>
<reference evidence="1" key="1">
    <citation type="submission" date="2020-01" db="EMBL/GenBank/DDBJ databases">
        <authorList>
            <consortium name="DOE Joint Genome Institute"/>
            <person name="Haridas S."/>
            <person name="Albert R."/>
            <person name="Binder M."/>
            <person name="Bloem J."/>
            <person name="Labutti K."/>
            <person name="Salamov A."/>
            <person name="Andreopoulos B."/>
            <person name="Baker S.E."/>
            <person name="Barry K."/>
            <person name="Bills G."/>
            <person name="Bluhm B.H."/>
            <person name="Cannon C."/>
            <person name="Castanera R."/>
            <person name="Culley D.E."/>
            <person name="Daum C."/>
            <person name="Ezra D."/>
            <person name="Gonzalez J.B."/>
            <person name="Henrissat B."/>
            <person name="Kuo A."/>
            <person name="Liang C."/>
            <person name="Lipzen A."/>
            <person name="Lutzoni F."/>
            <person name="Magnuson J."/>
            <person name="Mondo S."/>
            <person name="Nolan M."/>
            <person name="Ohm R."/>
            <person name="Pangilinan J."/>
            <person name="Park H.-J."/>
            <person name="Ramirez L."/>
            <person name="Alfaro M."/>
            <person name="Sun H."/>
            <person name="Tritt A."/>
            <person name="Yoshinaga Y."/>
            <person name="Zwiers L.-H."/>
            <person name="Turgeon B.G."/>
            <person name="Goodwin S.B."/>
            <person name="Spatafora J.W."/>
            <person name="Crous P.W."/>
            <person name="Grigoriev I.V."/>
        </authorList>
    </citation>
    <scope>NUCLEOTIDE SEQUENCE</scope>
    <source>
        <strain evidence="1">CBS 394.84</strain>
    </source>
</reference>
<name>A0A9P4LB07_9PLEO</name>
<dbReference type="Gene3D" id="2.120.10.10">
    <property type="match status" value="1"/>
</dbReference>
<proteinExistence type="predicted"/>
<comment type="caution">
    <text evidence="1">The sequence shown here is derived from an EMBL/GenBank/DDBJ whole genome shotgun (WGS) entry which is preliminary data.</text>
</comment>
<dbReference type="Proteomes" id="UP000800039">
    <property type="component" value="Unassembled WGS sequence"/>
</dbReference>
<dbReference type="Pfam" id="PF15892">
    <property type="entry name" value="BNR_4"/>
    <property type="match status" value="1"/>
</dbReference>
<gene>
    <name evidence="1" type="ORF">K460DRAFT_307228</name>
</gene>
<dbReference type="OrthoDB" id="9978204at2759"/>
<evidence type="ECO:0000313" key="2">
    <source>
        <dbReference type="Proteomes" id="UP000800039"/>
    </source>
</evidence>
<evidence type="ECO:0000313" key="1">
    <source>
        <dbReference type="EMBL" id="KAF1847729.1"/>
    </source>
</evidence>
<accession>A0A9P4LB07</accession>
<evidence type="ECO:0008006" key="3">
    <source>
        <dbReference type="Google" id="ProtNLM"/>
    </source>
</evidence>
<protein>
    <recommendedName>
        <fullName evidence="3">Dockerin type 1</fullName>
    </recommendedName>
</protein>
<sequence length="446" mass="49292">MTWAVLRDIYTLLLSRFAVCLTLISSLTAAISVTSTNSWNITNDIEGSVRLNGLAFQQHALTTFGDYQYVAFYKTATGYGKHYVNLGRRRVAPSLGEWQYLAFTDYVQTTLDEHNTISMGISGDGRIHLSFDHHDVPLNYRVSNGGIAKTIPSEWTASAFGSVQHSLPGSTGPWTPLTYPRFESIDNGDLLMEFRIGQSGAGDSWIHRYSSTSGQWSNVGKYLQGQDNNAYINGFTNQDGKLFVSWTVRETPDASTNHDFYFALSDDAGRTWKQTNGQSVTKPITPSTPGIKVFTIPQKSEIINQEAQCADQKGRFHALMRDKSSGTPRFYHYLRTADGKFTKTAINAPGLSTPPYLAYRGKIAATGDNVVAILPDQPKQTVQIWAATAGGGYTDWKKLAEITNMAGEPLVDEQRLDKFGVLSLFVRQGGAFGTRKVQVWDFGLAL</sequence>